<proteinExistence type="inferred from homology"/>
<dbReference type="eggNOG" id="COG3944">
    <property type="taxonomic scope" value="Bacteria"/>
</dbReference>
<evidence type="ECO:0000259" key="8">
    <source>
        <dbReference type="Pfam" id="PF02706"/>
    </source>
</evidence>
<reference evidence="9 10" key="1">
    <citation type="journal article" date="2009" name="Stand. Genomic Sci.">
        <title>Complete genome sequence of Desulfotomaculum acetoxidans type strain (5575).</title>
        <authorList>
            <person name="Spring S."/>
            <person name="Lapidus A."/>
            <person name="Schroder M."/>
            <person name="Gleim D."/>
            <person name="Sims D."/>
            <person name="Meincke L."/>
            <person name="Glavina Del Rio T."/>
            <person name="Tice H."/>
            <person name="Copeland A."/>
            <person name="Cheng J.F."/>
            <person name="Lucas S."/>
            <person name="Chen F."/>
            <person name="Nolan M."/>
            <person name="Bruce D."/>
            <person name="Goodwin L."/>
            <person name="Pitluck S."/>
            <person name="Ivanova N."/>
            <person name="Mavromatis K."/>
            <person name="Mikhailova N."/>
            <person name="Pati A."/>
            <person name="Chen A."/>
            <person name="Palaniappan K."/>
            <person name="Land M."/>
            <person name="Hauser L."/>
            <person name="Chang Y.J."/>
            <person name="Jeffries C.D."/>
            <person name="Chain P."/>
            <person name="Saunders E."/>
            <person name="Brettin T."/>
            <person name="Detter J.C."/>
            <person name="Goker M."/>
            <person name="Bristow J."/>
            <person name="Eisen J.A."/>
            <person name="Markowitz V."/>
            <person name="Hugenholtz P."/>
            <person name="Kyrpides N.C."/>
            <person name="Klenk H.P."/>
            <person name="Han C."/>
        </authorList>
    </citation>
    <scope>NUCLEOTIDE SEQUENCE [LARGE SCALE GENOMIC DNA]</scope>
    <source>
        <strain evidence="10">ATCC 49208 / DSM 771 / VKM B-1644</strain>
    </source>
</reference>
<feature type="transmembrane region" description="Helical" evidence="7">
    <location>
        <begin position="17"/>
        <end position="38"/>
    </location>
</feature>
<keyword evidence="10" id="KW-1185">Reference proteome</keyword>
<comment type="similarity">
    <text evidence="2">Belongs to the CpsC/CapA family.</text>
</comment>
<keyword evidence="4 7" id="KW-0812">Transmembrane</keyword>
<keyword evidence="3" id="KW-1003">Cell membrane</keyword>
<keyword evidence="6 7" id="KW-0472">Membrane</keyword>
<dbReference type="GO" id="GO:0005886">
    <property type="term" value="C:plasma membrane"/>
    <property type="evidence" value="ECO:0007669"/>
    <property type="project" value="UniProtKB-SubCell"/>
</dbReference>
<evidence type="ECO:0000256" key="5">
    <source>
        <dbReference type="ARBA" id="ARBA00022989"/>
    </source>
</evidence>
<accession>C8W5K3</accession>
<feature type="transmembrane region" description="Helical" evidence="7">
    <location>
        <begin position="174"/>
        <end position="193"/>
    </location>
</feature>
<dbReference type="RefSeq" id="WP_015758695.1">
    <property type="nucleotide sequence ID" value="NC_013216.1"/>
</dbReference>
<keyword evidence="5 7" id="KW-1133">Transmembrane helix</keyword>
<dbReference type="EMBL" id="CP001720">
    <property type="protein sequence ID" value="ACV64003.1"/>
    <property type="molecule type" value="Genomic_DNA"/>
</dbReference>
<evidence type="ECO:0000256" key="7">
    <source>
        <dbReference type="SAM" id="Phobius"/>
    </source>
</evidence>
<dbReference type="Pfam" id="PF02706">
    <property type="entry name" value="Wzz"/>
    <property type="match status" value="1"/>
</dbReference>
<name>C8W5K3_DESAS</name>
<dbReference type="PANTHER" id="PTHR32309">
    <property type="entry name" value="TYROSINE-PROTEIN KINASE"/>
    <property type="match status" value="1"/>
</dbReference>
<dbReference type="KEGG" id="dae:Dtox_3269"/>
<gene>
    <name evidence="9" type="ordered locus">Dtox_3269</name>
</gene>
<feature type="domain" description="Polysaccharide chain length determinant N-terminal" evidence="8">
    <location>
        <begin position="2"/>
        <end position="91"/>
    </location>
</feature>
<dbReference type="InterPro" id="IPR050445">
    <property type="entry name" value="Bact_polysacc_biosynth/exp"/>
</dbReference>
<sequence length="223" mass="24703">MELEIKDIIRILKKGKLLLLILPFIAVLTSGIISYYFLTPVYSATATILVNNKSQRIMGGLDYQDIMLSTELAKTYSKIAVSRTVAEKVLQVEKLDITPDQFIGKVSVQPVKESQLINITVVDPNPNTAAHLANITSRVFVEIIVDIMELNTNGAKVIDIAIPSNSPIKPNEKLNILIAGLLSLMIAIGILLLREFIDQTVKSNEDIERYFGLPVYGNIPKIK</sequence>
<dbReference type="STRING" id="485916.Dtox_3269"/>
<dbReference type="AlphaFoldDB" id="C8W5K3"/>
<dbReference type="InterPro" id="IPR003856">
    <property type="entry name" value="LPS_length_determ_N"/>
</dbReference>
<dbReference type="HOGENOM" id="CLU_082668_2_0_9"/>
<evidence type="ECO:0000256" key="2">
    <source>
        <dbReference type="ARBA" id="ARBA00006683"/>
    </source>
</evidence>
<evidence type="ECO:0000256" key="1">
    <source>
        <dbReference type="ARBA" id="ARBA00004651"/>
    </source>
</evidence>
<protein>
    <submittedName>
        <fullName evidence="9">Lipopolysaccharide biosynthesis protein</fullName>
    </submittedName>
</protein>
<evidence type="ECO:0000256" key="6">
    <source>
        <dbReference type="ARBA" id="ARBA00023136"/>
    </source>
</evidence>
<dbReference type="GO" id="GO:0004713">
    <property type="term" value="F:protein tyrosine kinase activity"/>
    <property type="evidence" value="ECO:0007669"/>
    <property type="project" value="TreeGrafter"/>
</dbReference>
<dbReference type="OrthoDB" id="2360475at2"/>
<dbReference type="PANTHER" id="PTHR32309:SF13">
    <property type="entry name" value="FERRIC ENTEROBACTIN TRANSPORT PROTEIN FEPE"/>
    <property type="match status" value="1"/>
</dbReference>
<evidence type="ECO:0000256" key="3">
    <source>
        <dbReference type="ARBA" id="ARBA00022475"/>
    </source>
</evidence>
<evidence type="ECO:0000256" key="4">
    <source>
        <dbReference type="ARBA" id="ARBA00022692"/>
    </source>
</evidence>
<comment type="subcellular location">
    <subcellularLocation>
        <location evidence="1">Cell membrane</location>
        <topology evidence="1">Multi-pass membrane protein</topology>
    </subcellularLocation>
</comment>
<evidence type="ECO:0000313" key="9">
    <source>
        <dbReference type="EMBL" id="ACV64003.1"/>
    </source>
</evidence>
<organism evidence="9 10">
    <name type="scientific">Desulfofarcimen acetoxidans (strain ATCC 49208 / DSM 771 / KCTC 5769 / VKM B-1644 / 5575)</name>
    <name type="common">Desulfotomaculum acetoxidans</name>
    <dbReference type="NCBI Taxonomy" id="485916"/>
    <lineage>
        <taxon>Bacteria</taxon>
        <taxon>Bacillati</taxon>
        <taxon>Bacillota</taxon>
        <taxon>Clostridia</taxon>
        <taxon>Eubacteriales</taxon>
        <taxon>Peptococcaceae</taxon>
        <taxon>Desulfofarcimen</taxon>
    </lineage>
</organism>
<evidence type="ECO:0000313" key="10">
    <source>
        <dbReference type="Proteomes" id="UP000002217"/>
    </source>
</evidence>
<dbReference type="Proteomes" id="UP000002217">
    <property type="component" value="Chromosome"/>
</dbReference>